<name>A0A147BDZ9_IXORI</name>
<proteinExistence type="predicted"/>
<sequence>MLSLFPLPLYISLILLSFQSLGTSPPIITWLIKCRNFNLLVFPSVFMSSMGMLSGPVAVPAGTLLSALSHSFVVVSIVTQFCSSSTLLLTVLFTVSLCSSWEKASSIVCLIYSRASSPSTLLPSCVVSKCWIPSVFLPCALMCSQNLFAAFLSFLFTSIIHCTPALPILACIKADASLFRSWKFSHFEATSAGKAPLFFAHLCSLDASWRRTMAALTSLSHQLFGLCLRFCFPLCLI</sequence>
<keyword evidence="1" id="KW-0472">Membrane</keyword>
<keyword evidence="1" id="KW-0812">Transmembrane</keyword>
<dbReference type="EMBL" id="GEGO01006819">
    <property type="protein sequence ID" value="JAR88585.1"/>
    <property type="molecule type" value="Transcribed_RNA"/>
</dbReference>
<keyword evidence="1" id="KW-1133">Transmembrane helix</keyword>
<evidence type="ECO:0000313" key="2">
    <source>
        <dbReference type="EMBL" id="JAR88585.1"/>
    </source>
</evidence>
<reference evidence="2" key="1">
    <citation type="journal article" date="2018" name="PLoS Negl. Trop. Dis.">
        <title>Sialome diversity of ticks revealed by RNAseq of single tick salivary glands.</title>
        <authorList>
            <person name="Perner J."/>
            <person name="Kropackova S."/>
            <person name="Kopacek P."/>
            <person name="Ribeiro J.M."/>
        </authorList>
    </citation>
    <scope>NUCLEOTIDE SEQUENCE</scope>
    <source>
        <strain evidence="2">Siblings of single egg batch collected in Ceske Budejovice</strain>
        <tissue evidence="2">Salivary glands</tissue>
    </source>
</reference>
<feature type="transmembrane region" description="Helical" evidence="1">
    <location>
        <begin position="72"/>
        <end position="95"/>
    </location>
</feature>
<feature type="transmembrane region" description="Helical" evidence="1">
    <location>
        <begin position="147"/>
        <end position="172"/>
    </location>
</feature>
<organism evidence="2">
    <name type="scientific">Ixodes ricinus</name>
    <name type="common">Common tick</name>
    <name type="synonym">Acarus ricinus</name>
    <dbReference type="NCBI Taxonomy" id="34613"/>
    <lineage>
        <taxon>Eukaryota</taxon>
        <taxon>Metazoa</taxon>
        <taxon>Ecdysozoa</taxon>
        <taxon>Arthropoda</taxon>
        <taxon>Chelicerata</taxon>
        <taxon>Arachnida</taxon>
        <taxon>Acari</taxon>
        <taxon>Parasitiformes</taxon>
        <taxon>Ixodida</taxon>
        <taxon>Ixodoidea</taxon>
        <taxon>Ixodidae</taxon>
        <taxon>Ixodinae</taxon>
        <taxon>Ixodes</taxon>
    </lineage>
</organism>
<accession>A0A147BDZ9</accession>
<protein>
    <submittedName>
        <fullName evidence="2">Uncharacterized protein</fullName>
    </submittedName>
</protein>
<feature type="transmembrane region" description="Helical" evidence="1">
    <location>
        <begin position="46"/>
        <end position="65"/>
    </location>
</feature>
<evidence type="ECO:0000256" key="1">
    <source>
        <dbReference type="SAM" id="Phobius"/>
    </source>
</evidence>
<dbReference type="AlphaFoldDB" id="A0A147BDZ9"/>